<evidence type="ECO:0000313" key="2">
    <source>
        <dbReference type="Proteomes" id="UP000434957"/>
    </source>
</evidence>
<evidence type="ECO:0008006" key="3">
    <source>
        <dbReference type="Google" id="ProtNLM"/>
    </source>
</evidence>
<reference evidence="1 2" key="1">
    <citation type="submission" date="2018-08" db="EMBL/GenBank/DDBJ databases">
        <title>Genomic investigation of the strawberry pathogen Phytophthora fragariae indicates pathogenicity is determined by transcriptional variation in three key races.</title>
        <authorList>
            <person name="Adams T.M."/>
            <person name="Armitage A.D."/>
            <person name="Sobczyk M.K."/>
            <person name="Bates H.J."/>
            <person name="Dunwell J.M."/>
            <person name="Nellist C.F."/>
            <person name="Harrison R.J."/>
        </authorList>
    </citation>
    <scope>NUCLEOTIDE SEQUENCE [LARGE SCALE GENOMIC DNA]</scope>
    <source>
        <strain evidence="1 2">SCRP333</strain>
    </source>
</reference>
<dbReference type="Proteomes" id="UP000434957">
    <property type="component" value="Unassembled WGS sequence"/>
</dbReference>
<accession>A0A6A4FYI4</accession>
<evidence type="ECO:0000313" key="1">
    <source>
        <dbReference type="EMBL" id="KAE9356337.1"/>
    </source>
</evidence>
<sequence>MSPMSAESFTRYHNAPVLSLKFTPFQSAHKVSCVMLQLKLPSTSSRQHKPTLQAKHLRPEWDPITLLSKIDHVEINHTRVRGGVVFYSVEVYLKHRVSRIPTNVKSASGPNRTPDYVVKRRFSDFDLLRRHVGQHARREIMGACPYCDRFRMFMLRCFKQPKVFVKLCVGVEARKKLLAGFLNRVVELAVADERGAARLPRVCQCPGVRAIPILVDQFMRRRYVV</sequence>
<dbReference type="Gene3D" id="3.30.1520.10">
    <property type="entry name" value="Phox-like domain"/>
    <property type="match status" value="1"/>
</dbReference>
<dbReference type="EMBL" id="QXFT01000074">
    <property type="protein sequence ID" value="KAE9356337.1"/>
    <property type="molecule type" value="Genomic_DNA"/>
</dbReference>
<protein>
    <recommendedName>
        <fullName evidence="3">PX domain-containing protein</fullName>
    </recommendedName>
</protein>
<name>A0A6A4FYI4_9STRA</name>
<comment type="caution">
    <text evidence="1">The sequence shown here is derived from an EMBL/GenBank/DDBJ whole genome shotgun (WGS) entry which is preliminary data.</text>
</comment>
<gene>
    <name evidence="1" type="ORF">PR003_g2380</name>
</gene>
<dbReference type="InterPro" id="IPR036871">
    <property type="entry name" value="PX_dom_sf"/>
</dbReference>
<dbReference type="AlphaFoldDB" id="A0A6A4FYI4"/>
<dbReference type="GO" id="GO:0035091">
    <property type="term" value="F:phosphatidylinositol binding"/>
    <property type="evidence" value="ECO:0007669"/>
    <property type="project" value="InterPro"/>
</dbReference>
<keyword evidence="2" id="KW-1185">Reference proteome</keyword>
<organism evidence="1 2">
    <name type="scientific">Phytophthora rubi</name>
    <dbReference type="NCBI Taxonomy" id="129364"/>
    <lineage>
        <taxon>Eukaryota</taxon>
        <taxon>Sar</taxon>
        <taxon>Stramenopiles</taxon>
        <taxon>Oomycota</taxon>
        <taxon>Peronosporomycetes</taxon>
        <taxon>Peronosporales</taxon>
        <taxon>Peronosporaceae</taxon>
        <taxon>Phytophthora</taxon>
    </lineage>
</organism>
<proteinExistence type="predicted"/>
<dbReference type="SUPFAM" id="SSF64268">
    <property type="entry name" value="PX domain"/>
    <property type="match status" value="1"/>
</dbReference>